<evidence type="ECO:0000256" key="5">
    <source>
        <dbReference type="ARBA" id="ARBA00023014"/>
    </source>
</evidence>
<dbReference type="PANTHER" id="PTHR43409">
    <property type="entry name" value="ANAEROBIC MAGNESIUM-PROTOPORPHYRIN IX MONOMETHYL ESTER CYCLASE-RELATED"/>
    <property type="match status" value="1"/>
</dbReference>
<dbReference type="InterPro" id="IPR023404">
    <property type="entry name" value="rSAM_horseshoe"/>
</dbReference>
<dbReference type="SMART" id="SM00729">
    <property type="entry name" value="Elp3"/>
    <property type="match status" value="1"/>
</dbReference>
<dbReference type="SFLD" id="SFLDF00303">
    <property type="entry name" value="hopanoid_C2-methyltransferase"/>
    <property type="match status" value="1"/>
</dbReference>
<comment type="caution">
    <text evidence="7">The sequence shown here is derived from an EMBL/GenBank/DDBJ whole genome shotgun (WGS) entry which is preliminary data.</text>
</comment>
<dbReference type="RefSeq" id="WP_128913989.1">
    <property type="nucleotide sequence ID" value="NZ_RDSM01000002.1"/>
</dbReference>
<organism evidence="7 8">
    <name type="scientific">Granulicella sibirica</name>
    <dbReference type="NCBI Taxonomy" id="2479048"/>
    <lineage>
        <taxon>Bacteria</taxon>
        <taxon>Pseudomonadati</taxon>
        <taxon>Acidobacteriota</taxon>
        <taxon>Terriglobia</taxon>
        <taxon>Terriglobales</taxon>
        <taxon>Acidobacteriaceae</taxon>
        <taxon>Granulicella</taxon>
    </lineage>
</organism>
<gene>
    <name evidence="7" type="ORF">GRAN_3406</name>
</gene>
<evidence type="ECO:0000259" key="6">
    <source>
        <dbReference type="PROSITE" id="PS51918"/>
    </source>
</evidence>
<dbReference type="PANTHER" id="PTHR43409:SF3">
    <property type="entry name" value="HYPOTHETICAL METHYLTRANSFERASE"/>
    <property type="match status" value="1"/>
</dbReference>
<dbReference type="OrthoDB" id="100851at2"/>
<dbReference type="EMBL" id="RDSM01000002">
    <property type="protein sequence ID" value="RXH56549.1"/>
    <property type="molecule type" value="Genomic_DNA"/>
</dbReference>
<evidence type="ECO:0000256" key="4">
    <source>
        <dbReference type="ARBA" id="ARBA00023004"/>
    </source>
</evidence>
<dbReference type="GO" id="GO:0051536">
    <property type="term" value="F:iron-sulfur cluster binding"/>
    <property type="evidence" value="ECO:0007669"/>
    <property type="project" value="UniProtKB-KW"/>
</dbReference>
<dbReference type="SUPFAM" id="SSF102114">
    <property type="entry name" value="Radical SAM enzymes"/>
    <property type="match status" value="1"/>
</dbReference>
<evidence type="ECO:0000256" key="3">
    <source>
        <dbReference type="ARBA" id="ARBA00022723"/>
    </source>
</evidence>
<dbReference type="InterPro" id="IPR006638">
    <property type="entry name" value="Elp3/MiaA/NifB-like_rSAM"/>
</dbReference>
<sequence>MLAPVKDPFQQLPSISNDISAKQFEPLGQAVKALMVWPRFPPSFWGFEGVLEMVPEKSVMPPLGLITVAALCPSSWSIRLLDLSFEELREEDLLWADLVMVSSMQAQRTDTLDVLSRARDLGRRTFIGGPWASSEPEFLKTRADHVFVGEAEEVFAEIAYQLELGTAQSIYRVKDKPDMSVSPVPRFDLLHMNKYTSMSVQFSRGCPFQCEFCDIITIYGRRPRAKPPEKLIAELDALHALGWRNEVFIVDDNFIGNHKLALQLTHSLAAWQERTKRVISFYTEASIDLADKPELLASMVEANFMYVFLGIETPSAEALKGSSKFQNLRGDLVTQVSKIRESGLWVLAGFIVGFDSDDETIFERQLQFIDKTAITWAMAGVLQAPPTTALFDRMKREGRLIEDSTATTNFSPPNFKTVLPLPVLLRGLNTLLTGLYTPENYFGRAMRSLESWQPRPAQKPPELPLLYNLRVFVQSMWQQGVCSNYRLAYWRFLVTAIRKWAMQPAKMWLAFMVLLSANHFLKYARSVAEDLEEQCQMLEDAEPYPQGLVVAVESPS</sequence>
<dbReference type="Gene3D" id="3.80.30.20">
    <property type="entry name" value="tm_1862 like domain"/>
    <property type="match status" value="1"/>
</dbReference>
<reference evidence="7 8" key="1">
    <citation type="submission" date="2018-11" db="EMBL/GenBank/DDBJ databases">
        <authorList>
            <person name="Mardanov A.V."/>
            <person name="Ravin N.V."/>
            <person name="Dedysh S.N."/>
        </authorList>
    </citation>
    <scope>NUCLEOTIDE SEQUENCE [LARGE SCALE GENOMIC DNA]</scope>
    <source>
        <strain evidence="7 8">AF10</strain>
    </source>
</reference>
<keyword evidence="2" id="KW-0949">S-adenosyl-L-methionine</keyword>
<dbReference type="SFLD" id="SFLDG01123">
    <property type="entry name" value="methyltransferase_(Class_B)"/>
    <property type="match status" value="1"/>
</dbReference>
<evidence type="ECO:0000256" key="1">
    <source>
        <dbReference type="ARBA" id="ARBA00001966"/>
    </source>
</evidence>
<protein>
    <recommendedName>
        <fullName evidence="6">Radical SAM core domain-containing protein</fullName>
    </recommendedName>
</protein>
<dbReference type="InterPro" id="IPR034530">
    <property type="entry name" value="HpnP-like"/>
</dbReference>
<dbReference type="SFLD" id="SFLDG01082">
    <property type="entry name" value="B12-binding_domain_containing"/>
    <property type="match status" value="1"/>
</dbReference>
<dbReference type="PROSITE" id="PS51918">
    <property type="entry name" value="RADICAL_SAM"/>
    <property type="match status" value="1"/>
</dbReference>
<feature type="domain" description="Radical SAM core" evidence="6">
    <location>
        <begin position="192"/>
        <end position="413"/>
    </location>
</feature>
<dbReference type="GO" id="GO:0031419">
    <property type="term" value="F:cobalamin binding"/>
    <property type="evidence" value="ECO:0007669"/>
    <property type="project" value="InterPro"/>
</dbReference>
<keyword evidence="4" id="KW-0408">Iron</keyword>
<keyword evidence="8" id="KW-1185">Reference proteome</keyword>
<accession>A0A4Q0T3J9</accession>
<dbReference type="Proteomes" id="UP000289437">
    <property type="component" value="Unassembled WGS sequence"/>
</dbReference>
<evidence type="ECO:0000313" key="8">
    <source>
        <dbReference type="Proteomes" id="UP000289437"/>
    </source>
</evidence>
<dbReference type="AlphaFoldDB" id="A0A4Q0T3J9"/>
<dbReference type="InterPro" id="IPR051198">
    <property type="entry name" value="BchE-like"/>
</dbReference>
<name>A0A4Q0T3J9_9BACT</name>
<dbReference type="Gene3D" id="3.40.50.280">
    <property type="entry name" value="Cobalamin-binding domain"/>
    <property type="match status" value="1"/>
</dbReference>
<dbReference type="GO" id="GO:0005829">
    <property type="term" value="C:cytosol"/>
    <property type="evidence" value="ECO:0007669"/>
    <property type="project" value="TreeGrafter"/>
</dbReference>
<keyword evidence="5" id="KW-0411">Iron-sulfur</keyword>
<dbReference type="InterPro" id="IPR006158">
    <property type="entry name" value="Cobalamin-bd"/>
</dbReference>
<dbReference type="Pfam" id="PF04055">
    <property type="entry name" value="Radical_SAM"/>
    <property type="match status" value="1"/>
</dbReference>
<dbReference type="GO" id="GO:0003824">
    <property type="term" value="F:catalytic activity"/>
    <property type="evidence" value="ECO:0007669"/>
    <property type="project" value="InterPro"/>
</dbReference>
<dbReference type="Pfam" id="PF13282">
    <property type="entry name" value="DUF4070"/>
    <property type="match status" value="1"/>
</dbReference>
<dbReference type="Pfam" id="PF02310">
    <property type="entry name" value="B12-binding"/>
    <property type="match status" value="1"/>
</dbReference>
<dbReference type="SFLD" id="SFLDS00029">
    <property type="entry name" value="Radical_SAM"/>
    <property type="match status" value="1"/>
</dbReference>
<keyword evidence="3" id="KW-0479">Metal-binding</keyword>
<proteinExistence type="predicted"/>
<comment type="cofactor">
    <cofactor evidence="1">
        <name>[4Fe-4S] cluster</name>
        <dbReference type="ChEBI" id="CHEBI:49883"/>
    </cofactor>
</comment>
<evidence type="ECO:0000256" key="2">
    <source>
        <dbReference type="ARBA" id="ARBA00022691"/>
    </source>
</evidence>
<dbReference type="InterPro" id="IPR025274">
    <property type="entry name" value="DUF4070"/>
</dbReference>
<evidence type="ECO:0000313" key="7">
    <source>
        <dbReference type="EMBL" id="RXH56549.1"/>
    </source>
</evidence>
<reference evidence="8" key="2">
    <citation type="submission" date="2019-02" db="EMBL/GenBank/DDBJ databases">
        <title>Granulicella sibirica sp. nov., a psychrotolerant acidobacterium isolated from an organic soil layer in forested tundra, West Siberia.</title>
        <authorList>
            <person name="Oshkin I.Y."/>
            <person name="Kulichevskaya I.S."/>
            <person name="Rijpstra W.I.C."/>
            <person name="Sinninghe Damste J.S."/>
            <person name="Rakitin A.L."/>
            <person name="Ravin N.V."/>
            <person name="Dedysh S.N."/>
        </authorList>
    </citation>
    <scope>NUCLEOTIDE SEQUENCE [LARGE SCALE GENOMIC DNA]</scope>
    <source>
        <strain evidence="8">AF10</strain>
    </source>
</reference>
<dbReference type="InterPro" id="IPR034466">
    <property type="entry name" value="Methyltransferase_Class_B"/>
</dbReference>
<dbReference type="GO" id="GO:0046872">
    <property type="term" value="F:metal ion binding"/>
    <property type="evidence" value="ECO:0007669"/>
    <property type="project" value="UniProtKB-KW"/>
</dbReference>
<dbReference type="InterPro" id="IPR007197">
    <property type="entry name" value="rSAM"/>
</dbReference>
<dbReference type="InterPro" id="IPR058240">
    <property type="entry name" value="rSAM_sf"/>
</dbReference>